<gene>
    <name evidence="3" type="ORF">CLIT_14c00900</name>
</gene>
<dbReference type="Gene3D" id="3.30.70.270">
    <property type="match status" value="1"/>
</dbReference>
<keyword evidence="1" id="KW-0472">Membrane</keyword>
<dbReference type="GO" id="GO:1902201">
    <property type="term" value="P:negative regulation of bacterial-type flagellum-dependent cell motility"/>
    <property type="evidence" value="ECO:0007669"/>
    <property type="project" value="TreeGrafter"/>
</dbReference>
<evidence type="ECO:0000259" key="2">
    <source>
        <dbReference type="PROSITE" id="PS50887"/>
    </source>
</evidence>
<evidence type="ECO:0000313" key="3">
    <source>
        <dbReference type="EMBL" id="KDR94629.1"/>
    </source>
</evidence>
<dbReference type="GO" id="GO:0052621">
    <property type="term" value="F:diguanylate cyclase activity"/>
    <property type="evidence" value="ECO:0007669"/>
    <property type="project" value="TreeGrafter"/>
</dbReference>
<name>A0A069RC64_PEPLI</name>
<dbReference type="PANTHER" id="PTHR45138:SF6">
    <property type="entry name" value="DIGUANYLATE CYCLASE DGCN"/>
    <property type="match status" value="1"/>
</dbReference>
<dbReference type="GO" id="GO:0005886">
    <property type="term" value="C:plasma membrane"/>
    <property type="evidence" value="ECO:0007669"/>
    <property type="project" value="TreeGrafter"/>
</dbReference>
<feature type="domain" description="GGDEF" evidence="2">
    <location>
        <begin position="158"/>
        <end position="281"/>
    </location>
</feature>
<reference evidence="3 4" key="1">
    <citation type="submission" date="2014-03" db="EMBL/GenBank/DDBJ databases">
        <title>Genome sequence of Clostridium litorale W6, DSM 5388.</title>
        <authorList>
            <person name="Poehlein A."/>
            <person name="Jagirdar A."/>
            <person name="Khonsari B."/>
            <person name="Chibani C.M."/>
            <person name="Gutierrez Gutierrez D.A."/>
            <person name="Davydova E."/>
            <person name="Alghaithi H.S."/>
            <person name="Nair K.P."/>
            <person name="Dhamotharan K."/>
            <person name="Chandran L."/>
            <person name="G W."/>
            <person name="Daniel R."/>
        </authorList>
    </citation>
    <scope>NUCLEOTIDE SEQUENCE [LARGE SCALE GENOMIC DNA]</scope>
    <source>
        <strain evidence="3 4">W6</strain>
    </source>
</reference>
<dbReference type="OrthoDB" id="2157599at2"/>
<dbReference type="PROSITE" id="PS50887">
    <property type="entry name" value="GGDEF"/>
    <property type="match status" value="1"/>
</dbReference>
<dbReference type="AlphaFoldDB" id="A0A069RC64"/>
<dbReference type="RefSeq" id="WP_052636206.1">
    <property type="nucleotide sequence ID" value="NZ_FSRH01000015.1"/>
</dbReference>
<dbReference type="SMART" id="SM00267">
    <property type="entry name" value="GGDEF"/>
    <property type="match status" value="1"/>
</dbReference>
<dbReference type="PANTHER" id="PTHR45138">
    <property type="entry name" value="REGULATORY COMPONENTS OF SENSORY TRANSDUCTION SYSTEM"/>
    <property type="match status" value="1"/>
</dbReference>
<feature type="transmembrane region" description="Helical" evidence="1">
    <location>
        <begin position="89"/>
        <end position="106"/>
    </location>
</feature>
<feature type="transmembrane region" description="Helical" evidence="1">
    <location>
        <begin position="12"/>
        <end position="30"/>
    </location>
</feature>
<feature type="transmembrane region" description="Helical" evidence="1">
    <location>
        <begin position="36"/>
        <end position="53"/>
    </location>
</feature>
<dbReference type="Proteomes" id="UP000027946">
    <property type="component" value="Unassembled WGS sequence"/>
</dbReference>
<evidence type="ECO:0000313" key="4">
    <source>
        <dbReference type="Proteomes" id="UP000027946"/>
    </source>
</evidence>
<sequence>MNKYRRNLDVYFLLLIMEIFMVISFVIFEIGDKGFSHYFFMLVMFFLIVISYFNGIIPGLIASAITVFGYGSYALYADVVSNVDAKLDTYVMLVAFPLGAFMAGRFSENMSHIQERNKNLEAQLKNFVTIDKVTGLDNTKSFYTDLDKEMSRARRHKGELSVMVIQMQYYSELVSLIGIEKVNGILKEIGDSVKRSVRNEDGAYKLSNDMFGIVMPNTGVEGAKVVMDRMRKEFREIALKNSSKDEKYNIDVKIGMLPYTGFIESPFEFKELVERELEFDV</sequence>
<keyword evidence="1" id="KW-1133">Transmembrane helix</keyword>
<dbReference type="Pfam" id="PF00990">
    <property type="entry name" value="GGDEF"/>
    <property type="match status" value="1"/>
</dbReference>
<dbReference type="GO" id="GO:0043709">
    <property type="term" value="P:cell adhesion involved in single-species biofilm formation"/>
    <property type="evidence" value="ECO:0007669"/>
    <property type="project" value="TreeGrafter"/>
</dbReference>
<dbReference type="InterPro" id="IPR050469">
    <property type="entry name" value="Diguanylate_Cyclase"/>
</dbReference>
<dbReference type="STRING" id="1121324.CLIT_14c00900"/>
<dbReference type="InterPro" id="IPR043128">
    <property type="entry name" value="Rev_trsase/Diguanyl_cyclase"/>
</dbReference>
<dbReference type="InterPro" id="IPR029787">
    <property type="entry name" value="Nucleotide_cyclase"/>
</dbReference>
<keyword evidence="4" id="KW-1185">Reference proteome</keyword>
<comment type="caution">
    <text evidence="3">The sequence shown here is derived from an EMBL/GenBank/DDBJ whole genome shotgun (WGS) entry which is preliminary data.</text>
</comment>
<dbReference type="eggNOG" id="COG3706">
    <property type="taxonomic scope" value="Bacteria"/>
</dbReference>
<dbReference type="SUPFAM" id="SSF55073">
    <property type="entry name" value="Nucleotide cyclase"/>
    <property type="match status" value="1"/>
</dbReference>
<proteinExistence type="predicted"/>
<feature type="transmembrane region" description="Helical" evidence="1">
    <location>
        <begin position="60"/>
        <end position="77"/>
    </location>
</feature>
<accession>A0A069RC64</accession>
<keyword evidence="1" id="KW-0812">Transmembrane</keyword>
<dbReference type="NCBIfam" id="TIGR00254">
    <property type="entry name" value="GGDEF"/>
    <property type="match status" value="1"/>
</dbReference>
<organism evidence="3 4">
    <name type="scientific">Peptoclostridium litorale DSM 5388</name>
    <dbReference type="NCBI Taxonomy" id="1121324"/>
    <lineage>
        <taxon>Bacteria</taxon>
        <taxon>Bacillati</taxon>
        <taxon>Bacillota</taxon>
        <taxon>Clostridia</taxon>
        <taxon>Peptostreptococcales</taxon>
        <taxon>Peptoclostridiaceae</taxon>
        <taxon>Peptoclostridium</taxon>
    </lineage>
</organism>
<dbReference type="EMBL" id="JJMM01000014">
    <property type="protein sequence ID" value="KDR94629.1"/>
    <property type="molecule type" value="Genomic_DNA"/>
</dbReference>
<dbReference type="InterPro" id="IPR000160">
    <property type="entry name" value="GGDEF_dom"/>
</dbReference>
<evidence type="ECO:0000256" key="1">
    <source>
        <dbReference type="SAM" id="Phobius"/>
    </source>
</evidence>
<protein>
    <submittedName>
        <fullName evidence="3">GGDEF domain-containing protein</fullName>
    </submittedName>
</protein>